<evidence type="ECO:0000256" key="7">
    <source>
        <dbReference type="ARBA" id="ARBA00023027"/>
    </source>
</evidence>
<comment type="catalytic activity">
    <reaction evidence="9 11">
        <text>2 Fe(III)-[cytochrome b5] + NADH = 2 Fe(II)-[cytochrome b5] + NAD(+) + H(+)</text>
        <dbReference type="Rhea" id="RHEA:46680"/>
        <dbReference type="Rhea" id="RHEA-COMP:10438"/>
        <dbReference type="Rhea" id="RHEA-COMP:10439"/>
        <dbReference type="ChEBI" id="CHEBI:15378"/>
        <dbReference type="ChEBI" id="CHEBI:29033"/>
        <dbReference type="ChEBI" id="CHEBI:29034"/>
        <dbReference type="ChEBI" id="CHEBI:57540"/>
        <dbReference type="ChEBI" id="CHEBI:57945"/>
        <dbReference type="EC" id="1.6.2.2"/>
    </reaction>
</comment>
<dbReference type="InterPro" id="IPR039261">
    <property type="entry name" value="FNR_nucleotide-bd"/>
</dbReference>
<dbReference type="InterPro" id="IPR001433">
    <property type="entry name" value="OxRdtase_FAD/NAD-bd"/>
</dbReference>
<dbReference type="GO" id="GO:0005739">
    <property type="term" value="C:mitochondrion"/>
    <property type="evidence" value="ECO:0007669"/>
    <property type="project" value="UniProtKB-SubCell"/>
</dbReference>
<feature type="binding site" evidence="10">
    <location>
        <position position="127"/>
    </location>
    <ligand>
        <name>FAD</name>
        <dbReference type="ChEBI" id="CHEBI:57692"/>
    </ligand>
</feature>
<evidence type="ECO:0000256" key="1">
    <source>
        <dbReference type="ARBA" id="ARBA00001974"/>
    </source>
</evidence>
<comment type="cofactor">
    <cofactor evidence="1 10 11">
        <name>FAD</name>
        <dbReference type="ChEBI" id="CHEBI:57692"/>
    </cofactor>
</comment>
<dbReference type="Gene3D" id="2.40.30.10">
    <property type="entry name" value="Translation factors"/>
    <property type="match status" value="1"/>
</dbReference>
<dbReference type="InterPro" id="IPR017938">
    <property type="entry name" value="Riboflavin_synthase-like_b-brl"/>
</dbReference>
<keyword evidence="8" id="KW-0496">Mitochondrion</keyword>
<evidence type="ECO:0000256" key="6">
    <source>
        <dbReference type="ARBA" id="ARBA00023002"/>
    </source>
</evidence>
<dbReference type="CDD" id="cd06183">
    <property type="entry name" value="cyt_b5_reduct_like"/>
    <property type="match status" value="1"/>
</dbReference>
<feature type="binding site" evidence="10">
    <location>
        <position position="168"/>
    </location>
    <ligand>
        <name>FAD</name>
        <dbReference type="ChEBI" id="CHEBI:57692"/>
    </ligand>
</feature>
<keyword evidence="4 10" id="KW-0285">Flavoprotein</keyword>
<evidence type="ECO:0000256" key="9">
    <source>
        <dbReference type="ARBA" id="ARBA00047682"/>
    </source>
</evidence>
<evidence type="ECO:0000256" key="5">
    <source>
        <dbReference type="ARBA" id="ARBA00022827"/>
    </source>
</evidence>
<evidence type="ECO:0000256" key="3">
    <source>
        <dbReference type="ARBA" id="ARBA00006105"/>
    </source>
</evidence>
<gene>
    <name evidence="13" type="ORF">FJAP1339_LOCUS9273</name>
</gene>
<dbReference type="AlphaFoldDB" id="A0A7S2V2T1"/>
<dbReference type="InterPro" id="IPR008333">
    <property type="entry name" value="Cbr1-like_FAD-bd_dom"/>
</dbReference>
<dbReference type="SUPFAM" id="SSF63380">
    <property type="entry name" value="Riboflavin synthase domain-like"/>
    <property type="match status" value="1"/>
</dbReference>
<dbReference type="Pfam" id="PF00175">
    <property type="entry name" value="NAD_binding_1"/>
    <property type="match status" value="1"/>
</dbReference>
<feature type="binding site" evidence="10">
    <location>
        <position position="126"/>
    </location>
    <ligand>
        <name>FAD</name>
        <dbReference type="ChEBI" id="CHEBI:57692"/>
    </ligand>
</feature>
<protein>
    <recommendedName>
        <fullName evidence="11">NADH-cytochrome b5 reductase</fullName>
        <ecNumber evidence="11">1.6.2.2</ecNumber>
    </recommendedName>
</protein>
<dbReference type="EMBL" id="HBHR01018428">
    <property type="protein sequence ID" value="CAD9869740.1"/>
    <property type="molecule type" value="Transcribed_RNA"/>
</dbReference>
<dbReference type="Pfam" id="PF00970">
    <property type="entry name" value="FAD_binding_6"/>
    <property type="match status" value="1"/>
</dbReference>
<comment type="subcellular location">
    <subcellularLocation>
        <location evidence="2">Mitochondrion</location>
    </subcellularLocation>
</comment>
<evidence type="ECO:0000256" key="11">
    <source>
        <dbReference type="RuleBase" id="RU361226"/>
    </source>
</evidence>
<evidence type="ECO:0000256" key="2">
    <source>
        <dbReference type="ARBA" id="ARBA00004173"/>
    </source>
</evidence>
<dbReference type="Gene3D" id="3.40.50.80">
    <property type="entry name" value="Nucleotide-binding domain of ferredoxin-NADP reductase (FNR) module"/>
    <property type="match status" value="1"/>
</dbReference>
<keyword evidence="6 11" id="KW-0560">Oxidoreductase</keyword>
<evidence type="ECO:0000256" key="10">
    <source>
        <dbReference type="PIRSR" id="PIRSR601834-1"/>
    </source>
</evidence>
<dbReference type="PROSITE" id="PS51384">
    <property type="entry name" value="FAD_FR"/>
    <property type="match status" value="1"/>
</dbReference>
<dbReference type="GO" id="GO:0090524">
    <property type="term" value="F:cytochrome-b5 reductase activity, acting on NADH"/>
    <property type="evidence" value="ECO:0007669"/>
    <property type="project" value="UniProtKB-EC"/>
</dbReference>
<keyword evidence="7 11" id="KW-0520">NAD</keyword>
<feature type="binding site" evidence="10">
    <location>
        <position position="125"/>
    </location>
    <ligand>
        <name>FAD</name>
        <dbReference type="ChEBI" id="CHEBI:57692"/>
    </ligand>
</feature>
<accession>A0A7S2V2T1</accession>
<dbReference type="InterPro" id="IPR001709">
    <property type="entry name" value="Flavoprot_Pyr_Nucl_cyt_Rdtase"/>
</dbReference>
<dbReference type="PANTHER" id="PTHR19370">
    <property type="entry name" value="NADH-CYTOCHROME B5 REDUCTASE"/>
    <property type="match status" value="1"/>
</dbReference>
<feature type="binding site" evidence="10">
    <location>
        <position position="101"/>
    </location>
    <ligand>
        <name>FAD</name>
        <dbReference type="ChEBI" id="CHEBI:57692"/>
    </ligand>
</feature>
<dbReference type="FunFam" id="2.40.30.10:FF:000032">
    <property type="entry name" value="NADH-cytochrome b5 reductase"/>
    <property type="match status" value="1"/>
</dbReference>
<reference evidence="13" key="1">
    <citation type="submission" date="2021-01" db="EMBL/GenBank/DDBJ databases">
        <authorList>
            <person name="Corre E."/>
            <person name="Pelletier E."/>
            <person name="Niang G."/>
            <person name="Scheremetjew M."/>
            <person name="Finn R."/>
            <person name="Kale V."/>
            <person name="Holt S."/>
            <person name="Cochrane G."/>
            <person name="Meng A."/>
            <person name="Brown T."/>
            <person name="Cohen L."/>
        </authorList>
    </citation>
    <scope>NUCLEOTIDE SEQUENCE</scope>
    <source>
        <strain evidence="13">CCMP1661</strain>
    </source>
</reference>
<dbReference type="SUPFAM" id="SSF52343">
    <property type="entry name" value="Ferredoxin reductase-like, C-terminal NADP-linked domain"/>
    <property type="match status" value="1"/>
</dbReference>
<proteinExistence type="inferred from homology"/>
<name>A0A7S2V2T1_9STRA</name>
<keyword evidence="5 10" id="KW-0274">FAD</keyword>
<feature type="binding site" evidence="10">
    <location>
        <position position="102"/>
    </location>
    <ligand>
        <name>FAD</name>
        <dbReference type="ChEBI" id="CHEBI:57692"/>
    </ligand>
</feature>
<dbReference type="PANTHER" id="PTHR19370:SF171">
    <property type="entry name" value="NADH-CYTOCHROME B5 REDUCTASE 2"/>
    <property type="match status" value="1"/>
</dbReference>
<evidence type="ECO:0000256" key="4">
    <source>
        <dbReference type="ARBA" id="ARBA00022630"/>
    </source>
</evidence>
<organism evidence="13">
    <name type="scientific">Fibrocapsa japonica</name>
    <dbReference type="NCBI Taxonomy" id="94617"/>
    <lineage>
        <taxon>Eukaryota</taxon>
        <taxon>Sar</taxon>
        <taxon>Stramenopiles</taxon>
        <taxon>Ochrophyta</taxon>
        <taxon>Raphidophyceae</taxon>
        <taxon>Chattonellales</taxon>
        <taxon>Chattonellaceae</taxon>
        <taxon>Fibrocapsa</taxon>
    </lineage>
</organism>
<feature type="binding site" evidence="10">
    <location>
        <position position="119"/>
    </location>
    <ligand>
        <name>FAD</name>
        <dbReference type="ChEBI" id="CHEBI:57692"/>
    </ligand>
</feature>
<comment type="similarity">
    <text evidence="3 11">Belongs to the flavoprotein pyridine nucleotide cytochrome reductase family.</text>
</comment>
<evidence type="ECO:0000313" key="13">
    <source>
        <dbReference type="EMBL" id="CAD9869740.1"/>
    </source>
</evidence>
<dbReference type="PRINTS" id="PR00371">
    <property type="entry name" value="FPNCR"/>
</dbReference>
<evidence type="ECO:0000259" key="12">
    <source>
        <dbReference type="PROSITE" id="PS51384"/>
    </source>
</evidence>
<dbReference type="FunFam" id="3.40.50.80:FF:000009">
    <property type="entry name" value="NADH-cytochrome b5 reductase"/>
    <property type="match status" value="1"/>
</dbReference>
<evidence type="ECO:0000256" key="8">
    <source>
        <dbReference type="ARBA" id="ARBA00023128"/>
    </source>
</evidence>
<dbReference type="InterPro" id="IPR001834">
    <property type="entry name" value="CBR-like"/>
</dbReference>
<feature type="domain" description="FAD-binding FR-type" evidence="12">
    <location>
        <begin position="46"/>
        <end position="151"/>
    </location>
</feature>
<sequence>MASMLFSKPTFSLAVPVASVVSLAAISRLSTSNLALSEGKVAFSAKEWRSFPLVQIRELTPNTSLFRFNLPSQEHEMGLSVASCIEVKAPPKEGGKPMIRPYTPTTNNDVKGYFDLIVKDYPNGKVSSYFHNLKIGDSILVKGPYDKLQYKPNMFKRIGMIAGGTGITPMLQMLKVILSNPKDKTEVHLVFANNTEDDIMQKNVLDQMAVEYHNFHVHYVVAKPRPSWKGGVGFVDLDTVERKIPAPEEGTMVFVCGPPGMMESISGDKAEDKSQGEVSGVLKERGYTSGMVYKF</sequence>
<dbReference type="InterPro" id="IPR017927">
    <property type="entry name" value="FAD-bd_FR_type"/>
</dbReference>
<dbReference type="EC" id="1.6.2.2" evidence="11"/>
<feature type="binding site" evidence="10">
    <location>
        <position position="100"/>
    </location>
    <ligand>
        <name>FAD</name>
        <dbReference type="ChEBI" id="CHEBI:57692"/>
    </ligand>
</feature>
<feature type="binding site" evidence="10">
    <location>
        <position position="117"/>
    </location>
    <ligand>
        <name>FAD</name>
        <dbReference type="ChEBI" id="CHEBI:57692"/>
    </ligand>
</feature>